<sequence length="160" mass="17406">METPTLDEPASVVSPIMEITAQLVSAYVAKNPVPMSEFPGLIESVHTKLNALNQPASAEPAISSEKAKPAVPVKKSITPDYIISLEDGKQYKTLRRHLAKLGLSPDQYRAKWSLPADYPMVAASYAANRSMLAKKMGLGRRPKSAAEPAPVQRRSRKPKA</sequence>
<comment type="similarity">
    <text evidence="1">Belongs to the ros/MucR family.</text>
</comment>
<feature type="region of interest" description="Disordered" evidence="2">
    <location>
        <begin position="136"/>
        <end position="160"/>
    </location>
</feature>
<dbReference type="Proteomes" id="UP000630142">
    <property type="component" value="Unassembled WGS sequence"/>
</dbReference>
<evidence type="ECO:0000256" key="1">
    <source>
        <dbReference type="ARBA" id="ARBA00007031"/>
    </source>
</evidence>
<reference evidence="3" key="1">
    <citation type="journal article" date="2014" name="Int. J. Syst. Evol. Microbiol.">
        <title>Complete genome sequence of Corynebacterium casei LMG S-19264T (=DSM 44701T), isolated from a smear-ripened cheese.</title>
        <authorList>
            <consortium name="US DOE Joint Genome Institute (JGI-PGF)"/>
            <person name="Walter F."/>
            <person name="Albersmeier A."/>
            <person name="Kalinowski J."/>
            <person name="Ruckert C."/>
        </authorList>
    </citation>
    <scope>NUCLEOTIDE SEQUENCE</scope>
    <source>
        <strain evidence="3">KCTC 42249</strain>
    </source>
</reference>
<dbReference type="AlphaFoldDB" id="A0A8J3DRB7"/>
<dbReference type="GO" id="GO:0003677">
    <property type="term" value="F:DNA binding"/>
    <property type="evidence" value="ECO:0007669"/>
    <property type="project" value="InterPro"/>
</dbReference>
<gene>
    <name evidence="3" type="ORF">GCM10016234_34800</name>
</gene>
<evidence type="ECO:0000256" key="2">
    <source>
        <dbReference type="SAM" id="MobiDB-lite"/>
    </source>
</evidence>
<dbReference type="GO" id="GO:0006355">
    <property type="term" value="P:regulation of DNA-templated transcription"/>
    <property type="evidence" value="ECO:0007669"/>
    <property type="project" value="InterPro"/>
</dbReference>
<reference evidence="3" key="2">
    <citation type="submission" date="2020-09" db="EMBL/GenBank/DDBJ databases">
        <authorList>
            <person name="Sun Q."/>
            <person name="Kim S."/>
        </authorList>
    </citation>
    <scope>NUCLEOTIDE SEQUENCE</scope>
    <source>
        <strain evidence="3">KCTC 42249</strain>
    </source>
</reference>
<name>A0A8J3DRB7_9HYPH</name>
<dbReference type="GO" id="GO:0008270">
    <property type="term" value="F:zinc ion binding"/>
    <property type="evidence" value="ECO:0007669"/>
    <property type="project" value="InterPro"/>
</dbReference>
<dbReference type="InterPro" id="IPR008807">
    <property type="entry name" value="ROS_MUCR"/>
</dbReference>
<evidence type="ECO:0000313" key="4">
    <source>
        <dbReference type="Proteomes" id="UP000630142"/>
    </source>
</evidence>
<comment type="caution">
    <text evidence="3">The sequence shown here is derived from an EMBL/GenBank/DDBJ whole genome shotgun (WGS) entry which is preliminary data.</text>
</comment>
<dbReference type="EMBL" id="BMZQ01000003">
    <property type="protein sequence ID" value="GHD21296.1"/>
    <property type="molecule type" value="Genomic_DNA"/>
</dbReference>
<dbReference type="Pfam" id="PF05443">
    <property type="entry name" value="ROS_MUCR"/>
    <property type="match status" value="1"/>
</dbReference>
<accession>A0A8J3DRB7</accession>
<organism evidence="3 4">
    <name type="scientific">Tianweitania populi</name>
    <dbReference type="NCBI Taxonomy" id="1607949"/>
    <lineage>
        <taxon>Bacteria</taxon>
        <taxon>Pseudomonadati</taxon>
        <taxon>Pseudomonadota</taxon>
        <taxon>Alphaproteobacteria</taxon>
        <taxon>Hyphomicrobiales</taxon>
        <taxon>Phyllobacteriaceae</taxon>
        <taxon>Tianweitania</taxon>
    </lineage>
</organism>
<dbReference type="InterPro" id="IPR041920">
    <property type="entry name" value="ROS/MUCR_sf"/>
</dbReference>
<proteinExistence type="inferred from homology"/>
<keyword evidence="4" id="KW-1185">Reference proteome</keyword>
<evidence type="ECO:0000313" key="3">
    <source>
        <dbReference type="EMBL" id="GHD21296.1"/>
    </source>
</evidence>
<protein>
    <submittedName>
        <fullName evidence="3">MucR family transcriptional regulator</fullName>
    </submittedName>
</protein>
<dbReference type="Gene3D" id="1.10.10.1550">
    <property type="entry name" value="ROS/MUCR transcriptional regulator protein"/>
    <property type="match status" value="1"/>
</dbReference>